<dbReference type="Gene3D" id="3.30.200.20">
    <property type="entry name" value="Phosphorylase Kinase, domain 1"/>
    <property type="match status" value="1"/>
</dbReference>
<reference evidence="6" key="1">
    <citation type="submission" date="2016-10" db="EMBL/GenBank/DDBJ databases">
        <authorList>
            <person name="Benchimol M."/>
            <person name="Almeida L.G."/>
            <person name="Vasconcelos A.T."/>
            <person name="Perreira-Neves A."/>
            <person name="Rosa I.A."/>
            <person name="Tasca T."/>
            <person name="Bogo M.R."/>
            <person name="de Souza W."/>
        </authorList>
    </citation>
    <scope>NUCLEOTIDE SEQUENCE [LARGE SCALE GENOMIC DNA]</scope>
    <source>
        <strain evidence="6">K</strain>
    </source>
</reference>
<keyword evidence="2 3" id="KW-0067">ATP-binding</keyword>
<keyword evidence="1 3" id="KW-0547">Nucleotide-binding</keyword>
<evidence type="ECO:0000313" key="6">
    <source>
        <dbReference type="EMBL" id="OHT01377.1"/>
    </source>
</evidence>
<dbReference type="EMBL" id="MLAK01000915">
    <property type="protein sequence ID" value="OHT01377.1"/>
    <property type="molecule type" value="Genomic_DNA"/>
</dbReference>
<dbReference type="InterPro" id="IPR050117">
    <property type="entry name" value="MAPK"/>
</dbReference>
<evidence type="ECO:0000259" key="5">
    <source>
        <dbReference type="PROSITE" id="PS50011"/>
    </source>
</evidence>
<evidence type="ECO:0000256" key="1">
    <source>
        <dbReference type="ARBA" id="ARBA00022741"/>
    </source>
</evidence>
<feature type="binding site" evidence="3">
    <location>
        <position position="34"/>
    </location>
    <ligand>
        <name>ATP</name>
        <dbReference type="ChEBI" id="CHEBI:30616"/>
    </ligand>
</feature>
<dbReference type="CDD" id="cd07830">
    <property type="entry name" value="STKc_MAK_like"/>
    <property type="match status" value="1"/>
</dbReference>
<keyword evidence="6" id="KW-0808">Transferase</keyword>
<dbReference type="GeneID" id="94828499"/>
<gene>
    <name evidence="6" type="ORF">TRFO_07630</name>
</gene>
<dbReference type="InterPro" id="IPR017441">
    <property type="entry name" value="Protein_kinase_ATP_BS"/>
</dbReference>
<keyword evidence="6" id="KW-0418">Kinase</keyword>
<dbReference type="PROSITE" id="PS50011">
    <property type="entry name" value="PROTEIN_KINASE_DOM"/>
    <property type="match status" value="1"/>
</dbReference>
<dbReference type="PROSITE" id="PS00107">
    <property type="entry name" value="PROTEIN_KINASE_ATP"/>
    <property type="match status" value="1"/>
</dbReference>
<dbReference type="Pfam" id="PF00069">
    <property type="entry name" value="Pkinase"/>
    <property type="match status" value="1"/>
</dbReference>
<dbReference type="PANTHER" id="PTHR24055">
    <property type="entry name" value="MITOGEN-ACTIVATED PROTEIN KINASE"/>
    <property type="match status" value="1"/>
</dbReference>
<dbReference type="SMART" id="SM00220">
    <property type="entry name" value="S_TKc"/>
    <property type="match status" value="1"/>
</dbReference>
<dbReference type="InterPro" id="IPR011009">
    <property type="entry name" value="Kinase-like_dom_sf"/>
</dbReference>
<dbReference type="FunFam" id="3.30.200.20:FF:000545">
    <property type="entry name" value="CMGC family protein kinase"/>
    <property type="match status" value="1"/>
</dbReference>
<dbReference type="InterPro" id="IPR000719">
    <property type="entry name" value="Prot_kinase_dom"/>
</dbReference>
<keyword evidence="7" id="KW-1185">Reference proteome</keyword>
<dbReference type="AlphaFoldDB" id="A0A1J4JQI3"/>
<dbReference type="SUPFAM" id="SSF56112">
    <property type="entry name" value="Protein kinase-like (PK-like)"/>
    <property type="match status" value="1"/>
</dbReference>
<comment type="caution">
    <text evidence="6">The sequence shown here is derived from an EMBL/GenBank/DDBJ whole genome shotgun (WGS) entry which is preliminary data.</text>
</comment>
<evidence type="ECO:0000256" key="3">
    <source>
        <dbReference type="PROSITE-ProRule" id="PRU10141"/>
    </source>
</evidence>
<dbReference type="FunFam" id="1.10.510.10:FF:000645">
    <property type="entry name" value="Probable serine/threonine-protein kinase DDB_G0268078"/>
    <property type="match status" value="1"/>
</dbReference>
<dbReference type="VEuPathDB" id="TrichDB:TRFO_07630"/>
<feature type="region of interest" description="Disordered" evidence="4">
    <location>
        <begin position="495"/>
        <end position="518"/>
    </location>
</feature>
<feature type="domain" description="Protein kinase" evidence="5">
    <location>
        <begin position="4"/>
        <end position="284"/>
    </location>
</feature>
<sequence>MRRFEEISVIGDGAFGVVTKCRDKETGDIVAIKKMKQRYASFEECLQLKEIKSLRKIKHENVVKLLQVFREYEYLYLVFEFLPDGNLLKTLQNHNGPFSEPEIRFIISQLLSGLNYVHRQGFFHRDIKPENLLWSGNTLKIADFGLAREIRSRPPYTEYVSTRWYRAPEIILRHEFYNSPVDIWAVGAIMAELYMRKPLFQGTSENDQLFKIIGILGTPNSQNWPDSVKLINKLNLRLPQSPPVRLSSLMPDASPDAISLMTEMLRYDPSKRPSAAQALQHPFFKGEKAPLIQKNPFRSQSQMAPKKVTTDILSSVKPMNESPFTLPSDSNNYNANAHSNISNNNYSNNFESSFENNYESKNNYNGSSNISGSSSDVNGGVGSWGGNNKFNIAQAVNHEKESEKREPKTVSPNFYANLMSDFEPQQPAPSSTQPATVFDKSQLKQRPQKGYLGAGFEALPFDQQFRNQQSRVASDLYTRQSPPYKKAQTRLGFIPKPYNAGTQYTRNAPTDGTRSAKPEFSFNNNFDLDFADPFYNM</sequence>
<protein>
    <submittedName>
        <fullName evidence="6">Serine/threonine-protein kinase</fullName>
    </submittedName>
</protein>
<name>A0A1J4JQI3_9EUKA</name>
<dbReference type="Gene3D" id="1.10.510.10">
    <property type="entry name" value="Transferase(Phosphotransferase) domain 1"/>
    <property type="match status" value="1"/>
</dbReference>
<organism evidence="6 7">
    <name type="scientific">Tritrichomonas foetus</name>
    <dbReference type="NCBI Taxonomy" id="1144522"/>
    <lineage>
        <taxon>Eukaryota</taxon>
        <taxon>Metamonada</taxon>
        <taxon>Parabasalia</taxon>
        <taxon>Tritrichomonadida</taxon>
        <taxon>Tritrichomonadidae</taxon>
        <taxon>Tritrichomonas</taxon>
    </lineage>
</organism>
<evidence type="ECO:0000256" key="2">
    <source>
        <dbReference type="ARBA" id="ARBA00022840"/>
    </source>
</evidence>
<dbReference type="RefSeq" id="XP_068354513.1">
    <property type="nucleotide sequence ID" value="XM_068493795.1"/>
</dbReference>
<feature type="compositionally biased region" description="Polar residues" evidence="4">
    <location>
        <begin position="500"/>
        <end position="513"/>
    </location>
</feature>
<evidence type="ECO:0000313" key="7">
    <source>
        <dbReference type="Proteomes" id="UP000179807"/>
    </source>
</evidence>
<proteinExistence type="predicted"/>
<evidence type="ECO:0000256" key="4">
    <source>
        <dbReference type="SAM" id="MobiDB-lite"/>
    </source>
</evidence>
<dbReference type="GO" id="GO:0004672">
    <property type="term" value="F:protein kinase activity"/>
    <property type="evidence" value="ECO:0007669"/>
    <property type="project" value="InterPro"/>
</dbReference>
<dbReference type="OrthoDB" id="2158884at2759"/>
<dbReference type="GO" id="GO:0005524">
    <property type="term" value="F:ATP binding"/>
    <property type="evidence" value="ECO:0007669"/>
    <property type="project" value="UniProtKB-UniRule"/>
</dbReference>
<accession>A0A1J4JQI3</accession>
<dbReference type="Proteomes" id="UP000179807">
    <property type="component" value="Unassembled WGS sequence"/>
</dbReference>